<evidence type="ECO:0000259" key="2">
    <source>
        <dbReference type="Pfam" id="PF13840"/>
    </source>
</evidence>
<proteinExistence type="predicted"/>
<dbReference type="OrthoDB" id="58529at2759"/>
<feature type="region of interest" description="Disordered" evidence="1">
    <location>
        <begin position="242"/>
        <end position="264"/>
    </location>
</feature>
<dbReference type="SUPFAM" id="SSF55021">
    <property type="entry name" value="ACT-like"/>
    <property type="match status" value="1"/>
</dbReference>
<feature type="region of interest" description="Disordered" evidence="1">
    <location>
        <begin position="1"/>
        <end position="20"/>
    </location>
</feature>
<dbReference type="Proteomes" id="UP000290288">
    <property type="component" value="Unassembled WGS sequence"/>
</dbReference>
<dbReference type="EMBL" id="SDEE01000015">
    <property type="protein sequence ID" value="RXW24683.1"/>
    <property type="molecule type" value="Genomic_DNA"/>
</dbReference>
<dbReference type="GO" id="GO:0046394">
    <property type="term" value="P:carboxylic acid biosynthetic process"/>
    <property type="evidence" value="ECO:0007669"/>
    <property type="project" value="UniProtKB-ARBA"/>
</dbReference>
<dbReference type="Gene3D" id="3.30.2130.10">
    <property type="entry name" value="VC0802-like"/>
    <property type="match status" value="2"/>
</dbReference>
<dbReference type="PANTHER" id="PTHR31131">
    <property type="entry name" value="CHROMOSOME 1, WHOLE GENOME SHOTGUN SEQUENCE"/>
    <property type="match status" value="1"/>
</dbReference>
<feature type="compositionally biased region" description="Low complexity" evidence="1">
    <location>
        <begin position="535"/>
        <end position="548"/>
    </location>
</feature>
<feature type="region of interest" description="Disordered" evidence="1">
    <location>
        <begin position="493"/>
        <end position="562"/>
    </location>
</feature>
<name>A0A4Q2DWQ0_9AGAR</name>
<dbReference type="PANTHER" id="PTHR31131:SF6">
    <property type="entry name" value="CASTOR ACT DOMAIN-CONTAINING PROTEIN"/>
    <property type="match status" value="1"/>
</dbReference>
<keyword evidence="4" id="KW-1185">Reference proteome</keyword>
<feature type="region of interest" description="Disordered" evidence="1">
    <location>
        <begin position="207"/>
        <end position="226"/>
    </location>
</feature>
<dbReference type="GO" id="GO:0006520">
    <property type="term" value="P:amino acid metabolic process"/>
    <property type="evidence" value="ECO:0007669"/>
    <property type="project" value="UniProtKB-ARBA"/>
</dbReference>
<protein>
    <recommendedName>
        <fullName evidence="2">CASTOR ACT domain-containing protein</fullName>
    </recommendedName>
</protein>
<gene>
    <name evidence="3" type="ORF">EST38_g1176</name>
</gene>
<dbReference type="InterPro" id="IPR027795">
    <property type="entry name" value="CASTOR_ACT_dom"/>
</dbReference>
<organism evidence="3 4">
    <name type="scientific">Candolleomyces aberdarensis</name>
    <dbReference type="NCBI Taxonomy" id="2316362"/>
    <lineage>
        <taxon>Eukaryota</taxon>
        <taxon>Fungi</taxon>
        <taxon>Dikarya</taxon>
        <taxon>Basidiomycota</taxon>
        <taxon>Agaricomycotina</taxon>
        <taxon>Agaricomycetes</taxon>
        <taxon>Agaricomycetidae</taxon>
        <taxon>Agaricales</taxon>
        <taxon>Agaricineae</taxon>
        <taxon>Psathyrellaceae</taxon>
        <taxon>Candolleomyces</taxon>
    </lineage>
</organism>
<dbReference type="InterPro" id="IPR045865">
    <property type="entry name" value="ACT-like_dom_sf"/>
</dbReference>
<sequence length="712" mass="78232">MRAARSDNKGKKRGVQMPLPLSAAASAQLEALRNMEDNQPVPQGRPKPKLVVDRPPKPKDLMAMGLKIRDMVHDQTVERARPVWTQQIQPTGPSSQGLTIRVRARPKTPETYINTPTITPNGSYLWATEEEEQAAMSQQQTAQSQALLQPQATQPVPLTKDLTQEVTNTPIASSSKIQAASFSKLPNTPLGVKVSVIFNAPNKLKRKLRHNGSSDNLPEAKPSKVRRQMVDDLPVPRYSLRSRTHAAAEATPTPNPGRTLRSRAKGKMPAVTISLLPVSLCLVHIPRPRLPQLASHVLRQILHPSPAFLNIICNDLELSIFAEEHILRDFEPVASRDRRKRRPQPVEISYEKWSVLQIDSHSDQVDSSGARVHELSAPLAAAGISILYQSSYMSDFIFVKETRLQQALGIFSAHGFDLYSADTPTPAVLTRSTSPTTPTTPDSPRSKSHSPSSSEVRILSPDLACVGLSDELGVDHWGLKIVKLVAFPDLIPTSSSSSQNSSQTDCSVPQSPLSSPSDSSSEDDGYFSHSPKNASSPSLTPSRSHSYSDLASPVSPSRSASKHPYLSNFSLPYSTKERYPVHQQFFSFTRTPEGSSLTADVCVLATLFPPHERHMVICGGELDAADERLAGASHPEDSDGEDDDEDRQEGSLKCLQIDLRRFGLDKHGLVNRFSRVLEENGINHMYSSTFKTANLLVDKKQALRAQSLLRSC</sequence>
<feature type="domain" description="CASTOR ACT" evidence="2">
    <location>
        <begin position="350"/>
        <end position="410"/>
    </location>
</feature>
<accession>A0A4Q2DWQ0</accession>
<evidence type="ECO:0000313" key="3">
    <source>
        <dbReference type="EMBL" id="RXW24683.1"/>
    </source>
</evidence>
<dbReference type="AlphaFoldDB" id="A0A4Q2DWQ0"/>
<feature type="compositionally biased region" description="Low complexity" evidence="1">
    <location>
        <begin position="494"/>
        <end position="519"/>
    </location>
</feature>
<feature type="compositionally biased region" description="Low complexity" evidence="1">
    <location>
        <begin position="430"/>
        <end position="454"/>
    </location>
</feature>
<dbReference type="Pfam" id="PF13840">
    <property type="entry name" value="ACT_7"/>
    <property type="match status" value="1"/>
</dbReference>
<feature type="region of interest" description="Disordered" evidence="1">
    <location>
        <begin position="35"/>
        <end position="57"/>
    </location>
</feature>
<evidence type="ECO:0000256" key="1">
    <source>
        <dbReference type="SAM" id="MobiDB-lite"/>
    </source>
</evidence>
<dbReference type="InterPro" id="IPR051719">
    <property type="entry name" value="CASTOR_mTORC1"/>
</dbReference>
<reference evidence="3 4" key="1">
    <citation type="submission" date="2019-01" db="EMBL/GenBank/DDBJ databases">
        <title>Draft genome sequence of Psathyrella aberdarensis IHI B618.</title>
        <authorList>
            <person name="Buettner E."/>
            <person name="Kellner H."/>
        </authorList>
    </citation>
    <scope>NUCLEOTIDE SEQUENCE [LARGE SCALE GENOMIC DNA]</scope>
    <source>
        <strain evidence="3 4">IHI B618</strain>
    </source>
</reference>
<comment type="caution">
    <text evidence="3">The sequence shown here is derived from an EMBL/GenBank/DDBJ whole genome shotgun (WGS) entry which is preliminary data.</text>
</comment>
<feature type="region of interest" description="Disordered" evidence="1">
    <location>
        <begin position="425"/>
        <end position="455"/>
    </location>
</feature>
<evidence type="ECO:0000313" key="4">
    <source>
        <dbReference type="Proteomes" id="UP000290288"/>
    </source>
</evidence>